<evidence type="ECO:0000313" key="3">
    <source>
        <dbReference type="EMBL" id="OAQ69962.1"/>
    </source>
</evidence>
<evidence type="ECO:0000256" key="2">
    <source>
        <dbReference type="SAM" id="SignalP"/>
    </source>
</evidence>
<feature type="signal peptide" evidence="2">
    <location>
        <begin position="1"/>
        <end position="18"/>
    </location>
</feature>
<sequence>MQLSLISLAFMALTPVLADLTPDPTACASLIGTAPTPPPELISVVLDATQADPCHPTTPAIPSSLRSAFSSYESAASSWKKENGSKASQLCRMTHTFSFSLSTTYSIGDFCSSSTKGGQTGTGTGEGATATATGNGGTAATSSTSTGGARQTDFAMAAVAAAGFAIAAL</sequence>
<gene>
    <name evidence="3" type="ORF">VFPPC_02507</name>
</gene>
<proteinExistence type="predicted"/>
<feature type="region of interest" description="Disordered" evidence="1">
    <location>
        <begin position="116"/>
        <end position="147"/>
    </location>
</feature>
<organism evidence="3 4">
    <name type="scientific">Pochonia chlamydosporia 170</name>
    <dbReference type="NCBI Taxonomy" id="1380566"/>
    <lineage>
        <taxon>Eukaryota</taxon>
        <taxon>Fungi</taxon>
        <taxon>Dikarya</taxon>
        <taxon>Ascomycota</taxon>
        <taxon>Pezizomycotina</taxon>
        <taxon>Sordariomycetes</taxon>
        <taxon>Hypocreomycetidae</taxon>
        <taxon>Hypocreales</taxon>
        <taxon>Clavicipitaceae</taxon>
        <taxon>Pochonia</taxon>
    </lineage>
</organism>
<accession>A0A179FWH2</accession>
<keyword evidence="2" id="KW-0732">Signal</keyword>
<evidence type="ECO:0000313" key="4">
    <source>
        <dbReference type="Proteomes" id="UP000078397"/>
    </source>
</evidence>
<dbReference type="GeneID" id="28846141"/>
<evidence type="ECO:0000256" key="1">
    <source>
        <dbReference type="SAM" id="MobiDB-lite"/>
    </source>
</evidence>
<dbReference type="EMBL" id="LSBJ02000002">
    <property type="protein sequence ID" value="OAQ69962.1"/>
    <property type="molecule type" value="Genomic_DNA"/>
</dbReference>
<dbReference type="KEGG" id="pchm:VFPPC_02507"/>
<keyword evidence="4" id="KW-1185">Reference proteome</keyword>
<dbReference type="RefSeq" id="XP_018146499.1">
    <property type="nucleotide sequence ID" value="XM_018282147.1"/>
</dbReference>
<dbReference type="Proteomes" id="UP000078397">
    <property type="component" value="Unassembled WGS sequence"/>
</dbReference>
<feature type="chain" id="PRO_5008102090" evidence="2">
    <location>
        <begin position="19"/>
        <end position="169"/>
    </location>
</feature>
<protein>
    <submittedName>
        <fullName evidence="3">Protein incorporated later into tight junctions domain-containing protein</fullName>
    </submittedName>
</protein>
<reference evidence="3 4" key="1">
    <citation type="journal article" date="2016" name="PLoS Pathog.">
        <title>Biosynthesis of antibiotic leucinostatins in bio-control fungus Purpureocillium lilacinum and their inhibition on phytophthora revealed by genome mining.</title>
        <authorList>
            <person name="Wang G."/>
            <person name="Liu Z."/>
            <person name="Lin R."/>
            <person name="Li E."/>
            <person name="Mao Z."/>
            <person name="Ling J."/>
            <person name="Yang Y."/>
            <person name="Yin W.B."/>
            <person name="Xie B."/>
        </authorList>
    </citation>
    <scope>NUCLEOTIDE SEQUENCE [LARGE SCALE GENOMIC DNA]</scope>
    <source>
        <strain evidence="3">170</strain>
    </source>
</reference>
<dbReference type="STRING" id="1380566.A0A179FWH2"/>
<name>A0A179FWH2_METCM</name>
<dbReference type="AlphaFoldDB" id="A0A179FWH2"/>
<comment type="caution">
    <text evidence="3">The sequence shown here is derived from an EMBL/GenBank/DDBJ whole genome shotgun (WGS) entry which is preliminary data.</text>
</comment>
<feature type="compositionally biased region" description="Low complexity" evidence="1">
    <location>
        <begin position="127"/>
        <end position="147"/>
    </location>
</feature>